<evidence type="ECO:0000256" key="15">
    <source>
        <dbReference type="RuleBase" id="RU004516"/>
    </source>
</evidence>
<dbReference type="InterPro" id="IPR001544">
    <property type="entry name" value="Aminotrans_IV"/>
</dbReference>
<comment type="cofactor">
    <cofactor evidence="1 15">
        <name>pyridoxal 5'-phosphate</name>
        <dbReference type="ChEBI" id="CHEBI:597326"/>
    </cofactor>
</comment>
<proteinExistence type="inferred from homology"/>
<comment type="similarity">
    <text evidence="5 14">Belongs to the class-IV pyridoxal-phosphate-dependent aminotransferase family.</text>
</comment>
<dbReference type="NCBIfam" id="TIGR01123">
    <property type="entry name" value="ilvE_II"/>
    <property type="match status" value="1"/>
</dbReference>
<dbReference type="EC" id="2.6.1.42" evidence="16"/>
<dbReference type="Gene3D" id="3.20.10.10">
    <property type="entry name" value="D-amino Acid Aminotransferase, subunit A, domain 2"/>
    <property type="match status" value="1"/>
</dbReference>
<evidence type="ECO:0000256" key="3">
    <source>
        <dbReference type="ARBA" id="ARBA00004931"/>
    </source>
</evidence>
<gene>
    <name evidence="17" type="ORF">ACFQV2_17745</name>
</gene>
<dbReference type="SUPFAM" id="SSF56752">
    <property type="entry name" value="D-aminoacid aminotransferase-like PLP-dependent enzymes"/>
    <property type="match status" value="1"/>
</dbReference>
<dbReference type="InterPro" id="IPR043132">
    <property type="entry name" value="BCAT-like_C"/>
</dbReference>
<evidence type="ECO:0000313" key="17">
    <source>
        <dbReference type="EMBL" id="MFC7615085.1"/>
    </source>
</evidence>
<comment type="caution">
    <text evidence="17">The sequence shown here is derived from an EMBL/GenBank/DDBJ whole genome shotgun (WGS) entry which is preliminary data.</text>
</comment>
<protein>
    <recommendedName>
        <fullName evidence="16">Branched-chain-amino-acid aminotransferase</fullName>
        <ecNumber evidence="16">2.6.1.42</ecNumber>
    </recommendedName>
</protein>
<keyword evidence="6 16" id="KW-0032">Aminotransferase</keyword>
<organism evidence="17 18">
    <name type="scientific">Actinokineospora soli</name>
    <dbReference type="NCBI Taxonomy" id="1048753"/>
    <lineage>
        <taxon>Bacteria</taxon>
        <taxon>Bacillati</taxon>
        <taxon>Actinomycetota</taxon>
        <taxon>Actinomycetes</taxon>
        <taxon>Pseudonocardiales</taxon>
        <taxon>Pseudonocardiaceae</taxon>
        <taxon>Actinokineospora</taxon>
    </lineage>
</organism>
<evidence type="ECO:0000256" key="13">
    <source>
        <dbReference type="ARBA" id="ARBA00049229"/>
    </source>
</evidence>
<dbReference type="Gene3D" id="3.30.470.10">
    <property type="match status" value="1"/>
</dbReference>
<comment type="catalytic activity">
    <reaction evidence="12 16">
        <text>L-isoleucine + 2-oxoglutarate = (S)-3-methyl-2-oxopentanoate + L-glutamate</text>
        <dbReference type="Rhea" id="RHEA:24801"/>
        <dbReference type="ChEBI" id="CHEBI:16810"/>
        <dbReference type="ChEBI" id="CHEBI:29985"/>
        <dbReference type="ChEBI" id="CHEBI:35146"/>
        <dbReference type="ChEBI" id="CHEBI:58045"/>
        <dbReference type="EC" id="2.6.1.42"/>
    </reaction>
</comment>
<evidence type="ECO:0000256" key="8">
    <source>
        <dbReference type="ARBA" id="ARBA00022679"/>
    </source>
</evidence>
<keyword evidence="18" id="KW-1185">Reference proteome</keyword>
<evidence type="ECO:0000256" key="7">
    <source>
        <dbReference type="ARBA" id="ARBA00022605"/>
    </source>
</evidence>
<dbReference type="PANTHER" id="PTHR11825">
    <property type="entry name" value="SUBGROUP IIII AMINOTRANSFERASE"/>
    <property type="match status" value="1"/>
</dbReference>
<evidence type="ECO:0000256" key="2">
    <source>
        <dbReference type="ARBA" id="ARBA00004824"/>
    </source>
</evidence>
<comment type="pathway">
    <text evidence="3">Amino-acid biosynthesis; L-valine biosynthesis; L-valine from pyruvate: step 4/4.</text>
</comment>
<accession>A0ABW2TPZ7</accession>
<keyword evidence="10 16" id="KW-0100">Branched-chain amino acid biosynthesis</keyword>
<evidence type="ECO:0000256" key="9">
    <source>
        <dbReference type="ARBA" id="ARBA00022898"/>
    </source>
</evidence>
<dbReference type="Pfam" id="PF01063">
    <property type="entry name" value="Aminotran_4"/>
    <property type="match status" value="1"/>
</dbReference>
<evidence type="ECO:0000256" key="4">
    <source>
        <dbReference type="ARBA" id="ARBA00005072"/>
    </source>
</evidence>
<dbReference type="CDD" id="cd01557">
    <property type="entry name" value="BCAT_beta_family"/>
    <property type="match status" value="1"/>
</dbReference>
<evidence type="ECO:0000256" key="5">
    <source>
        <dbReference type="ARBA" id="ARBA00009320"/>
    </source>
</evidence>
<keyword evidence="7 16" id="KW-0028">Amino-acid biosynthesis</keyword>
<dbReference type="InterPro" id="IPR043131">
    <property type="entry name" value="BCAT-like_N"/>
</dbReference>
<evidence type="ECO:0000256" key="10">
    <source>
        <dbReference type="ARBA" id="ARBA00023304"/>
    </source>
</evidence>
<keyword evidence="8 16" id="KW-0808">Transferase</keyword>
<comment type="catalytic activity">
    <reaction evidence="11 16">
        <text>L-valine + 2-oxoglutarate = 3-methyl-2-oxobutanoate + L-glutamate</text>
        <dbReference type="Rhea" id="RHEA:24813"/>
        <dbReference type="ChEBI" id="CHEBI:11851"/>
        <dbReference type="ChEBI" id="CHEBI:16810"/>
        <dbReference type="ChEBI" id="CHEBI:29985"/>
        <dbReference type="ChEBI" id="CHEBI:57762"/>
        <dbReference type="EC" id="2.6.1.42"/>
    </reaction>
</comment>
<comment type="pathway">
    <text evidence="2">Amino-acid biosynthesis; L-isoleucine biosynthesis; L-isoleucine from 2-oxobutanoate: step 4/4.</text>
</comment>
<dbReference type="PANTHER" id="PTHR11825:SF44">
    <property type="entry name" value="BRANCHED-CHAIN-AMINO-ACID AMINOTRANSFERASE"/>
    <property type="match status" value="1"/>
</dbReference>
<dbReference type="PIRSF" id="PIRSF006468">
    <property type="entry name" value="BCAT1"/>
    <property type="match status" value="1"/>
</dbReference>
<dbReference type="InterPro" id="IPR033939">
    <property type="entry name" value="BCAT_family"/>
</dbReference>
<dbReference type="GO" id="GO:0004084">
    <property type="term" value="F:branched-chain-amino-acid transaminase activity"/>
    <property type="evidence" value="ECO:0007669"/>
    <property type="project" value="UniProtKB-EC"/>
</dbReference>
<sequence>MTITHSSPELSPELLSKLDGIELTDPLGFSKVMAPIMAVAHYRDGAWETPRLTGLEPMALWPHTQALHYGQALFEGMKAYRNLGDAVPGASALLFRPFEHARRMNRTALRLGMPELPEQVYVETLERLVSALDKLVPNRQGQSLYLRPTMFGATADLSVVPSTEFCFVVLATPSDAFFTAPISAWIERLFSRAGPGGTGNVKAAGNYAASFAAAAKLGKLGFHQLLWLDAATHTQIEEFTAMNVFVRRGDRLVTPPLSDTILAGVTRDSLLKLGPTLDLDMREEPVLIDEVVDAARSGEDVELFGCGTGAVVAPVELLGDDSGLRLPLPNREVASRLRQYMLDLQHGLIAGPEGWQWPVPKS</sequence>
<dbReference type="InterPro" id="IPR005786">
    <property type="entry name" value="B_amino_transII"/>
</dbReference>
<comment type="catalytic activity">
    <reaction evidence="13 16">
        <text>L-leucine + 2-oxoglutarate = 4-methyl-2-oxopentanoate + L-glutamate</text>
        <dbReference type="Rhea" id="RHEA:18321"/>
        <dbReference type="ChEBI" id="CHEBI:16810"/>
        <dbReference type="ChEBI" id="CHEBI:17865"/>
        <dbReference type="ChEBI" id="CHEBI:29985"/>
        <dbReference type="ChEBI" id="CHEBI:57427"/>
        <dbReference type="EC" id="2.6.1.42"/>
    </reaction>
</comment>
<evidence type="ECO:0000256" key="6">
    <source>
        <dbReference type="ARBA" id="ARBA00022576"/>
    </source>
</evidence>
<dbReference type="InterPro" id="IPR018300">
    <property type="entry name" value="Aminotrans_IV_CS"/>
</dbReference>
<evidence type="ECO:0000256" key="16">
    <source>
        <dbReference type="RuleBase" id="RU004517"/>
    </source>
</evidence>
<dbReference type="PROSITE" id="PS00770">
    <property type="entry name" value="AA_TRANSFER_CLASS_4"/>
    <property type="match status" value="1"/>
</dbReference>
<evidence type="ECO:0000256" key="11">
    <source>
        <dbReference type="ARBA" id="ARBA00048212"/>
    </source>
</evidence>
<evidence type="ECO:0000313" key="18">
    <source>
        <dbReference type="Proteomes" id="UP001596512"/>
    </source>
</evidence>
<comment type="pathway">
    <text evidence="4">Amino-acid biosynthesis; L-leucine biosynthesis; L-leucine from 3-methyl-2-oxobutanoate: step 4/4.</text>
</comment>
<dbReference type="EMBL" id="JBHTEY010000004">
    <property type="protein sequence ID" value="MFC7615085.1"/>
    <property type="molecule type" value="Genomic_DNA"/>
</dbReference>
<keyword evidence="9 15" id="KW-0663">Pyridoxal phosphate</keyword>
<evidence type="ECO:0000256" key="12">
    <source>
        <dbReference type="ARBA" id="ARBA00048798"/>
    </source>
</evidence>
<dbReference type="NCBIfam" id="NF009897">
    <property type="entry name" value="PRK13357.1"/>
    <property type="match status" value="1"/>
</dbReference>
<name>A0ABW2TPZ7_9PSEU</name>
<dbReference type="Proteomes" id="UP001596512">
    <property type="component" value="Unassembled WGS sequence"/>
</dbReference>
<evidence type="ECO:0000256" key="1">
    <source>
        <dbReference type="ARBA" id="ARBA00001933"/>
    </source>
</evidence>
<dbReference type="InterPro" id="IPR036038">
    <property type="entry name" value="Aminotransferase-like"/>
</dbReference>
<reference evidence="18" key="1">
    <citation type="journal article" date="2019" name="Int. J. Syst. Evol. Microbiol.">
        <title>The Global Catalogue of Microorganisms (GCM) 10K type strain sequencing project: providing services to taxonomists for standard genome sequencing and annotation.</title>
        <authorList>
            <consortium name="The Broad Institute Genomics Platform"/>
            <consortium name="The Broad Institute Genome Sequencing Center for Infectious Disease"/>
            <person name="Wu L."/>
            <person name="Ma J."/>
        </authorList>
    </citation>
    <scope>NUCLEOTIDE SEQUENCE [LARGE SCALE GENOMIC DNA]</scope>
    <source>
        <strain evidence="18">JCM 17695</strain>
    </source>
</reference>
<evidence type="ECO:0000256" key="14">
    <source>
        <dbReference type="RuleBase" id="RU004106"/>
    </source>
</evidence>